<dbReference type="Proteomes" id="UP000030765">
    <property type="component" value="Unassembled WGS sequence"/>
</dbReference>
<keyword evidence="2" id="KW-0808">Transferase</keyword>
<evidence type="ECO:0000313" key="3">
    <source>
        <dbReference type="EnsemblMetazoa" id="ASIC011149-PA"/>
    </source>
</evidence>
<dbReference type="AlphaFoldDB" id="A0A084VZG0"/>
<dbReference type="VEuPathDB" id="VectorBase:ASIC011149"/>
<organism evidence="2">
    <name type="scientific">Anopheles sinensis</name>
    <name type="common">Mosquito</name>
    <dbReference type="NCBI Taxonomy" id="74873"/>
    <lineage>
        <taxon>Eukaryota</taxon>
        <taxon>Metazoa</taxon>
        <taxon>Ecdysozoa</taxon>
        <taxon>Arthropoda</taxon>
        <taxon>Hexapoda</taxon>
        <taxon>Insecta</taxon>
        <taxon>Pterygota</taxon>
        <taxon>Neoptera</taxon>
        <taxon>Endopterygota</taxon>
        <taxon>Diptera</taxon>
        <taxon>Nematocera</taxon>
        <taxon>Culicoidea</taxon>
        <taxon>Culicidae</taxon>
        <taxon>Anophelinae</taxon>
        <taxon>Anopheles</taxon>
    </lineage>
</organism>
<dbReference type="EMBL" id="KE525248">
    <property type="protein sequence ID" value="KFB43354.1"/>
    <property type="molecule type" value="Genomic_DNA"/>
</dbReference>
<keyword evidence="2" id="KW-0418">Kinase</keyword>
<feature type="compositionally biased region" description="Basic and acidic residues" evidence="1">
    <location>
        <begin position="43"/>
        <end position="55"/>
    </location>
</feature>
<protein>
    <submittedName>
        <fullName evidence="2 3">Ribulo-/ribitol kinase</fullName>
    </submittedName>
</protein>
<feature type="compositionally biased region" description="Basic and acidic residues" evidence="1">
    <location>
        <begin position="1"/>
        <end position="15"/>
    </location>
</feature>
<reference evidence="3" key="2">
    <citation type="submission" date="2020-05" db="UniProtKB">
        <authorList>
            <consortium name="EnsemblMetazoa"/>
        </authorList>
    </citation>
    <scope>IDENTIFICATION</scope>
</reference>
<feature type="region of interest" description="Disordered" evidence="1">
    <location>
        <begin position="1"/>
        <end position="72"/>
    </location>
</feature>
<reference evidence="2 4" key="1">
    <citation type="journal article" date="2014" name="BMC Genomics">
        <title>Genome sequence of Anopheles sinensis provides insight into genetics basis of mosquito competence for malaria parasites.</title>
        <authorList>
            <person name="Zhou D."/>
            <person name="Zhang D."/>
            <person name="Ding G."/>
            <person name="Shi L."/>
            <person name="Hou Q."/>
            <person name="Ye Y."/>
            <person name="Xu Y."/>
            <person name="Zhou H."/>
            <person name="Xiong C."/>
            <person name="Li S."/>
            <person name="Yu J."/>
            <person name="Hong S."/>
            <person name="Yu X."/>
            <person name="Zou P."/>
            <person name="Chen C."/>
            <person name="Chang X."/>
            <person name="Wang W."/>
            <person name="Lv Y."/>
            <person name="Sun Y."/>
            <person name="Ma L."/>
            <person name="Shen B."/>
            <person name="Zhu C."/>
        </authorList>
    </citation>
    <scope>NUCLEOTIDE SEQUENCE [LARGE SCALE GENOMIC DNA]</scope>
</reference>
<accession>A0A084VZG0</accession>
<name>A0A084VZG0_ANOSI</name>
<dbReference type="EnsemblMetazoa" id="ASIC011149-RA">
    <property type="protein sequence ID" value="ASIC011149-PA"/>
    <property type="gene ID" value="ASIC011149"/>
</dbReference>
<dbReference type="GO" id="GO:0016301">
    <property type="term" value="F:kinase activity"/>
    <property type="evidence" value="ECO:0007669"/>
    <property type="project" value="UniProtKB-KW"/>
</dbReference>
<dbReference type="EMBL" id="ATLV01018761">
    <property type="status" value="NOT_ANNOTATED_CDS"/>
    <property type="molecule type" value="Genomic_DNA"/>
</dbReference>
<feature type="compositionally biased region" description="Basic and acidic residues" evidence="1">
    <location>
        <begin position="62"/>
        <end position="72"/>
    </location>
</feature>
<evidence type="ECO:0000256" key="1">
    <source>
        <dbReference type="SAM" id="MobiDB-lite"/>
    </source>
</evidence>
<gene>
    <name evidence="2" type="ORF">ZHAS_00011149</name>
</gene>
<proteinExistence type="predicted"/>
<feature type="compositionally biased region" description="Basic and acidic residues" evidence="1">
    <location>
        <begin position="22"/>
        <end position="33"/>
    </location>
</feature>
<sequence>MRRNRLETRNERTCERIGAGSRRRDEGREETNGRKTQARACRPIREWRPEPDAADRFSNARPSEKYRCVGQF</sequence>
<evidence type="ECO:0000313" key="2">
    <source>
        <dbReference type="EMBL" id="KFB43354.1"/>
    </source>
</evidence>
<keyword evidence="4" id="KW-1185">Reference proteome</keyword>
<evidence type="ECO:0000313" key="4">
    <source>
        <dbReference type="Proteomes" id="UP000030765"/>
    </source>
</evidence>